<evidence type="ECO:0000256" key="1">
    <source>
        <dbReference type="ARBA" id="ARBA00004613"/>
    </source>
</evidence>
<dbReference type="AlphaFoldDB" id="A0A803JXJ9"/>
<evidence type="ECO:0000256" key="5">
    <source>
        <dbReference type="ARBA" id="ARBA00022525"/>
    </source>
</evidence>
<evidence type="ECO:0000256" key="7">
    <source>
        <dbReference type="ARBA" id="ARBA00023180"/>
    </source>
</evidence>
<evidence type="ECO:0000313" key="10">
    <source>
        <dbReference type="Ensembl" id="ENSXETP00000112745"/>
    </source>
</evidence>
<dbReference type="GO" id="GO:0005615">
    <property type="term" value="C:extracellular space"/>
    <property type="evidence" value="ECO:0007669"/>
    <property type="project" value="UniProtKB-KW"/>
</dbReference>
<evidence type="ECO:0000256" key="2">
    <source>
        <dbReference type="ARBA" id="ARBA00007432"/>
    </source>
</evidence>
<sequence>SALWLLGGGGGGVSPGLPRFLGKERSRAAASPWERGAGSSHNTSKGVVLLLAFSQSLEGDTAPLPEEDILTKIQRQAEYLQNNATLLLSTYLQFQGSPFSNPGFSFPSWQEPGLPTASLGYKKWRCLCPGIRLLLAREAFSAISEFFQLVLDDQLSLNPKAAELLRLLEEAKVSSTAVLSNLASAMEMLNFQSPSVEPDPWSWRSTGATSFQKKVRGYVLSREYKDWLVRIGKDMDLLKGARVLKDDAEQEKRDCCRP</sequence>
<dbReference type="GeneTree" id="ENSGT00510000048856"/>
<keyword evidence="7" id="KW-0325">Glycoprotein</keyword>
<evidence type="ECO:0000256" key="8">
    <source>
        <dbReference type="ARBA" id="ARBA00073296"/>
    </source>
</evidence>
<dbReference type="Pfam" id="PF06875">
    <property type="entry name" value="PRF"/>
    <property type="match status" value="1"/>
</dbReference>
<organism evidence="10">
    <name type="scientific">Xenopus tropicalis</name>
    <name type="common">Western clawed frog</name>
    <name type="synonym">Silurana tropicalis</name>
    <dbReference type="NCBI Taxonomy" id="8364"/>
    <lineage>
        <taxon>Eukaryota</taxon>
        <taxon>Metazoa</taxon>
        <taxon>Chordata</taxon>
        <taxon>Craniata</taxon>
        <taxon>Vertebrata</taxon>
        <taxon>Euteleostomi</taxon>
        <taxon>Amphibia</taxon>
        <taxon>Batrachia</taxon>
        <taxon>Anura</taxon>
        <taxon>Pipoidea</taxon>
        <taxon>Pipidae</taxon>
        <taxon>Xenopodinae</taxon>
        <taxon>Xenopus</taxon>
        <taxon>Silurana</taxon>
    </lineage>
</organism>
<dbReference type="InterPro" id="IPR010681">
    <property type="entry name" value="PRF/CT"/>
</dbReference>
<keyword evidence="6" id="KW-0732">Signal</keyword>
<evidence type="ECO:0000256" key="3">
    <source>
        <dbReference type="ARBA" id="ARBA00022473"/>
    </source>
</evidence>
<dbReference type="GO" id="GO:0005125">
    <property type="term" value="F:cytokine activity"/>
    <property type="evidence" value="ECO:0007669"/>
    <property type="project" value="UniProtKB-KW"/>
</dbReference>
<dbReference type="Gene3D" id="1.20.1250.10">
    <property type="match status" value="1"/>
</dbReference>
<evidence type="ECO:0000256" key="4">
    <source>
        <dbReference type="ARBA" id="ARBA00022514"/>
    </source>
</evidence>
<reference evidence="10" key="1">
    <citation type="journal article" date="2010" name="Science">
        <title>The genome of the Western clawed frog Xenopus tropicalis.</title>
        <authorList>
            <person name="Hellsten U."/>
            <person name="Harland R.M."/>
            <person name="Gilchrist M.J."/>
            <person name="Hendrix D."/>
            <person name="Jurka J."/>
            <person name="Kapitonov V."/>
            <person name="Ovcharenko I."/>
            <person name="Putnam N.H."/>
            <person name="Shu S."/>
            <person name="Taher L."/>
            <person name="Blitz I.L."/>
            <person name="Blumberg B."/>
            <person name="Dichmann D.S."/>
            <person name="Dubchak I."/>
            <person name="Amaya E."/>
            <person name="Detter J.C."/>
            <person name="Fletcher R."/>
            <person name="Gerhard D.S."/>
            <person name="Goodstein D."/>
            <person name="Graves T."/>
            <person name="Grigoriev I.V."/>
            <person name="Grimwood J."/>
            <person name="Kawashima T."/>
            <person name="Lindquist E."/>
            <person name="Lucas S.M."/>
            <person name="Mead P.E."/>
            <person name="Mitros T."/>
            <person name="Ogino H."/>
            <person name="Ohta Y."/>
            <person name="Poliakov A.V."/>
            <person name="Pollet N."/>
            <person name="Robert J."/>
            <person name="Salamov A."/>
            <person name="Sater A.K."/>
            <person name="Schmutz J."/>
            <person name="Terry A."/>
            <person name="Vize P.D."/>
            <person name="Warren W.C."/>
            <person name="Wells D."/>
            <person name="Wills A."/>
            <person name="Wilson R.K."/>
            <person name="Zimmerman L.B."/>
            <person name="Zorn A.M."/>
            <person name="Grainger R."/>
            <person name="Grammer T."/>
            <person name="Khokha M.K."/>
            <person name="Richardson P.M."/>
            <person name="Rokhsar D.S."/>
        </authorList>
    </citation>
    <scope>NUCLEOTIDE SEQUENCE [LARGE SCALE GENOMIC DNA]</scope>
    <source>
        <strain evidence="10">Nigerian</strain>
    </source>
</reference>
<reference evidence="10" key="2">
    <citation type="submission" date="2021-03" db="UniProtKB">
        <authorList>
            <consortium name="Ensembl"/>
        </authorList>
    </citation>
    <scope>IDENTIFICATION</scope>
</reference>
<keyword evidence="4" id="KW-0202">Cytokine</keyword>
<accession>A0A803JXJ9</accession>
<dbReference type="PANTHER" id="PTHR21353:SF8">
    <property type="entry name" value="CARDIOTROPHIN-2"/>
    <property type="match status" value="1"/>
</dbReference>
<name>A0A803JXJ9_XENTR</name>
<dbReference type="InterPro" id="IPR009079">
    <property type="entry name" value="4_helix_cytokine-like_core"/>
</dbReference>
<dbReference type="SUPFAM" id="SSF47266">
    <property type="entry name" value="4-helical cytokines"/>
    <property type="match status" value="1"/>
</dbReference>
<proteinExistence type="inferred from homology"/>
<protein>
    <recommendedName>
        <fullName evidence="8">Cardiotrophin-2</fullName>
    </recommendedName>
    <alternativeName>
        <fullName evidence="9">Neuropoietin</fullName>
    </alternativeName>
</protein>
<dbReference type="InParanoid" id="A0A803JXJ9"/>
<keyword evidence="3" id="KW-0217">Developmental protein</keyword>
<dbReference type="PANTHER" id="PTHR21353">
    <property type="match status" value="1"/>
</dbReference>
<evidence type="ECO:0000256" key="6">
    <source>
        <dbReference type="ARBA" id="ARBA00022729"/>
    </source>
</evidence>
<dbReference type="Ensembl" id="ENSXETT00000113325">
    <property type="protein sequence ID" value="ENSXETP00000112745"/>
    <property type="gene ID" value="ENSXETG00000046939"/>
</dbReference>
<dbReference type="PROSITE" id="PS50096">
    <property type="entry name" value="IQ"/>
    <property type="match status" value="1"/>
</dbReference>
<dbReference type="FunFam" id="1.20.1250.10:FF:000023">
    <property type="entry name" value="Cardiotrophin-2"/>
    <property type="match status" value="1"/>
</dbReference>
<comment type="subcellular location">
    <subcellularLocation>
        <location evidence="1">Secreted</location>
    </subcellularLocation>
</comment>
<evidence type="ECO:0000256" key="9">
    <source>
        <dbReference type="ARBA" id="ARBA00076673"/>
    </source>
</evidence>
<comment type="similarity">
    <text evidence="2">Belongs to the IL-6 superfamily.</text>
</comment>
<keyword evidence="5" id="KW-0964">Secreted</keyword>